<evidence type="ECO:0000313" key="4">
    <source>
        <dbReference type="Proteomes" id="UP000285710"/>
    </source>
</evidence>
<keyword evidence="4" id="KW-1185">Reference proteome</keyword>
<protein>
    <recommendedName>
        <fullName evidence="2">EF-hand domain-containing protein</fullName>
    </recommendedName>
</protein>
<reference evidence="3 4" key="2">
    <citation type="submission" date="2019-01" db="EMBL/GenBank/DDBJ databases">
        <authorList>
            <person name="Li Y."/>
        </authorList>
    </citation>
    <scope>NUCLEOTIDE SEQUENCE [LARGE SCALE GENOMIC DNA]</scope>
    <source>
        <strain evidence="3 4">2D-5</strain>
    </source>
</reference>
<dbReference type="EMBL" id="SAUW01000035">
    <property type="protein sequence ID" value="RWR05634.1"/>
    <property type="molecule type" value="Genomic_DNA"/>
</dbReference>
<dbReference type="InterPro" id="IPR018247">
    <property type="entry name" value="EF_Hand_1_Ca_BS"/>
</dbReference>
<gene>
    <name evidence="3" type="ORF">D2T33_19545</name>
</gene>
<sequence>MTGRGFLLAALLLAAPAQAHRLDEYLQAATIAVAPGGVELHLRLTPGAEVADTVIAGIDRDGDGALSQAEWAEYATQVQRDLSLTADGQPLPLRLTAARFAEIGAVKAGEAMIELDFTADLPAANGPRILTFENRHRDGIAVYMVNAVMPRDPSVRILGQHRSPDQSSWRLDFTTEAPGN</sequence>
<dbReference type="PROSITE" id="PS50222">
    <property type="entry name" value="EF_HAND_2"/>
    <property type="match status" value="1"/>
</dbReference>
<comment type="caution">
    <text evidence="3">The sequence shown here is derived from an EMBL/GenBank/DDBJ whole genome shotgun (WGS) entry which is preliminary data.</text>
</comment>
<organism evidence="3 4">
    <name type="scientific">Paenirhodobacter populi</name>
    <dbReference type="NCBI Taxonomy" id="2306993"/>
    <lineage>
        <taxon>Bacteria</taxon>
        <taxon>Pseudomonadati</taxon>
        <taxon>Pseudomonadota</taxon>
        <taxon>Alphaproteobacteria</taxon>
        <taxon>Rhodobacterales</taxon>
        <taxon>Rhodobacter group</taxon>
        <taxon>Paenirhodobacter</taxon>
    </lineage>
</organism>
<feature type="domain" description="EF-hand" evidence="2">
    <location>
        <begin position="46"/>
        <end position="81"/>
    </location>
</feature>
<dbReference type="GO" id="GO:0005509">
    <property type="term" value="F:calcium ion binding"/>
    <property type="evidence" value="ECO:0007669"/>
    <property type="project" value="InterPro"/>
</dbReference>
<keyword evidence="1" id="KW-0732">Signal</keyword>
<dbReference type="PROSITE" id="PS00018">
    <property type="entry name" value="EF_HAND_1"/>
    <property type="match status" value="1"/>
</dbReference>
<dbReference type="RefSeq" id="WP_128270895.1">
    <property type="nucleotide sequence ID" value="NZ_SAUW01000035.1"/>
</dbReference>
<dbReference type="AlphaFoldDB" id="A0A443ILE7"/>
<proteinExistence type="predicted"/>
<dbReference type="Proteomes" id="UP000285710">
    <property type="component" value="Unassembled WGS sequence"/>
</dbReference>
<feature type="chain" id="PRO_5019437800" description="EF-hand domain-containing protein" evidence="1">
    <location>
        <begin position="20"/>
        <end position="180"/>
    </location>
</feature>
<evidence type="ECO:0000313" key="3">
    <source>
        <dbReference type="EMBL" id="RWR05634.1"/>
    </source>
</evidence>
<dbReference type="InterPro" id="IPR002048">
    <property type="entry name" value="EF_hand_dom"/>
</dbReference>
<reference evidence="3 4" key="1">
    <citation type="submission" date="2019-01" db="EMBL/GenBank/DDBJ databases">
        <title>Sinorhodobacter populi sp. nov. isolated from the symptomatic bark tissue of Populus euramericana canker.</title>
        <authorList>
            <person name="Xu G."/>
        </authorList>
    </citation>
    <scope>NUCLEOTIDE SEQUENCE [LARGE SCALE GENOMIC DNA]</scope>
    <source>
        <strain evidence="3 4">2D-5</strain>
    </source>
</reference>
<feature type="signal peptide" evidence="1">
    <location>
        <begin position="1"/>
        <end position="19"/>
    </location>
</feature>
<evidence type="ECO:0000256" key="1">
    <source>
        <dbReference type="SAM" id="SignalP"/>
    </source>
</evidence>
<name>A0A443ILE7_9RHOB</name>
<evidence type="ECO:0000259" key="2">
    <source>
        <dbReference type="PROSITE" id="PS50222"/>
    </source>
</evidence>
<accession>A0A443ILE7</accession>